<keyword evidence="12" id="KW-1185">Reference proteome</keyword>
<evidence type="ECO:0000256" key="4">
    <source>
        <dbReference type="ARBA" id="ARBA00023136"/>
    </source>
</evidence>
<evidence type="ECO:0000256" key="7">
    <source>
        <dbReference type="ARBA" id="ARBA00023288"/>
    </source>
</evidence>
<evidence type="ECO:0000313" key="12">
    <source>
        <dbReference type="Proteomes" id="UP001595705"/>
    </source>
</evidence>
<evidence type="ECO:0000256" key="8">
    <source>
        <dbReference type="SAM" id="Phobius"/>
    </source>
</evidence>
<gene>
    <name evidence="11" type="ORF">ACFONC_07945</name>
</gene>
<evidence type="ECO:0000256" key="9">
    <source>
        <dbReference type="SAM" id="SignalP"/>
    </source>
</evidence>
<evidence type="ECO:0000256" key="6">
    <source>
        <dbReference type="ARBA" id="ARBA00023237"/>
    </source>
</evidence>
<dbReference type="Pfam" id="PF01514">
    <property type="entry name" value="YscJ_FliF"/>
    <property type="match status" value="1"/>
</dbReference>
<dbReference type="InterPro" id="IPR043427">
    <property type="entry name" value="YscJ/FliF"/>
</dbReference>
<dbReference type="Gene3D" id="3.30.70.1530">
    <property type="entry name" value="Hypothetical protein rpa1041"/>
    <property type="match status" value="1"/>
</dbReference>
<dbReference type="Proteomes" id="UP001595705">
    <property type="component" value="Unassembled WGS sequence"/>
</dbReference>
<accession>A0ABV7XIS3</accession>
<keyword evidence="5" id="KW-0564">Palmitate</keyword>
<dbReference type="InterPro" id="IPR045851">
    <property type="entry name" value="AMP-bd_C_sf"/>
</dbReference>
<keyword evidence="7" id="KW-0449">Lipoprotein</keyword>
<keyword evidence="4 8" id="KW-0472">Membrane</keyword>
<comment type="similarity">
    <text evidence="2">Belongs to the YscJ lipoprotein family.</text>
</comment>
<evidence type="ECO:0000256" key="3">
    <source>
        <dbReference type="ARBA" id="ARBA00022729"/>
    </source>
</evidence>
<organism evidence="11 12">
    <name type="scientific">Luteimonas soli</name>
    <dbReference type="NCBI Taxonomy" id="1648966"/>
    <lineage>
        <taxon>Bacteria</taxon>
        <taxon>Pseudomonadati</taxon>
        <taxon>Pseudomonadota</taxon>
        <taxon>Gammaproteobacteria</taxon>
        <taxon>Lysobacterales</taxon>
        <taxon>Lysobacteraceae</taxon>
        <taxon>Luteimonas</taxon>
    </lineage>
</organism>
<evidence type="ECO:0000259" key="10">
    <source>
        <dbReference type="Pfam" id="PF01514"/>
    </source>
</evidence>
<comment type="caution">
    <text evidence="11">The sequence shown here is derived from an EMBL/GenBank/DDBJ whole genome shotgun (WGS) entry which is preliminary data.</text>
</comment>
<dbReference type="Gene3D" id="3.30.300.30">
    <property type="match status" value="1"/>
</dbReference>
<dbReference type="PANTHER" id="PTHR30046">
    <property type="entry name" value="FLAGELLAR M-RING PROTEIN"/>
    <property type="match status" value="1"/>
</dbReference>
<keyword evidence="8" id="KW-0812">Transmembrane</keyword>
<dbReference type="InterPro" id="IPR006182">
    <property type="entry name" value="FliF_N_dom"/>
</dbReference>
<feature type="chain" id="PRO_5045691510" description="Flagellar M-ring N-terminal domain-containing protein" evidence="9">
    <location>
        <begin position="24"/>
        <end position="263"/>
    </location>
</feature>
<dbReference type="RefSeq" id="WP_386743197.1">
    <property type="nucleotide sequence ID" value="NZ_JBHRYA010000007.1"/>
</dbReference>
<keyword evidence="8" id="KW-1133">Transmembrane helix</keyword>
<keyword evidence="3 9" id="KW-0732">Signal</keyword>
<protein>
    <recommendedName>
        <fullName evidence="10">Flagellar M-ring N-terminal domain-containing protein</fullName>
    </recommendedName>
</protein>
<evidence type="ECO:0000256" key="2">
    <source>
        <dbReference type="ARBA" id="ARBA00009509"/>
    </source>
</evidence>
<dbReference type="EMBL" id="JBHRYA010000007">
    <property type="protein sequence ID" value="MFC3716080.1"/>
    <property type="molecule type" value="Genomic_DNA"/>
</dbReference>
<dbReference type="InterPro" id="IPR003282">
    <property type="entry name" value="T3SS_SctJ"/>
</dbReference>
<dbReference type="PANTHER" id="PTHR30046:SF2">
    <property type="entry name" value="YOP PROTEINS TRANSLOCATION LIPOPROTEIN J"/>
    <property type="match status" value="1"/>
</dbReference>
<keyword evidence="6" id="KW-0998">Cell outer membrane</keyword>
<proteinExistence type="inferred from homology"/>
<dbReference type="PRINTS" id="PR01338">
    <property type="entry name" value="TYPE3OMKPROT"/>
</dbReference>
<feature type="domain" description="Flagellar M-ring N-terminal" evidence="10">
    <location>
        <begin position="29"/>
        <end position="193"/>
    </location>
</feature>
<reference evidence="12" key="1">
    <citation type="journal article" date="2019" name="Int. J. Syst. Evol. Microbiol.">
        <title>The Global Catalogue of Microorganisms (GCM) 10K type strain sequencing project: providing services to taxonomists for standard genome sequencing and annotation.</title>
        <authorList>
            <consortium name="The Broad Institute Genomics Platform"/>
            <consortium name="The Broad Institute Genome Sequencing Center for Infectious Disease"/>
            <person name="Wu L."/>
            <person name="Ma J."/>
        </authorList>
    </citation>
    <scope>NUCLEOTIDE SEQUENCE [LARGE SCALE GENOMIC DNA]</scope>
    <source>
        <strain evidence="12">KCTC 42441</strain>
    </source>
</reference>
<feature type="signal peptide" evidence="9">
    <location>
        <begin position="1"/>
        <end position="23"/>
    </location>
</feature>
<evidence type="ECO:0000256" key="1">
    <source>
        <dbReference type="ARBA" id="ARBA00004459"/>
    </source>
</evidence>
<feature type="transmembrane region" description="Helical" evidence="8">
    <location>
        <begin position="225"/>
        <end position="245"/>
    </location>
</feature>
<name>A0ABV7XIS3_9GAMM</name>
<comment type="subcellular location">
    <subcellularLocation>
        <location evidence="1">Cell outer membrane</location>
        <topology evidence="1">Lipid-anchor</topology>
    </subcellularLocation>
</comment>
<evidence type="ECO:0000313" key="11">
    <source>
        <dbReference type="EMBL" id="MFC3716080.1"/>
    </source>
</evidence>
<sequence>MNASNANKRLVFMALLLACLALAGCSGSALYSHLEEQQANQVMAALLGSGIKADKNLSADKKGWEVRIAENDFPRAMAILESRGLPRRASLTMGEIFKREGFATSATQQKALYVFGLEESMRQKLLKIDGVVDAAVSIALPDRDPLGGDTVDSSASVFIYQAPGVDLRDRETDLKVGVKDSIEGLDDVNKVTIKFFTVGGALPAGKAVAGQSKTMPAVLASISPLAIAITIAVAVLLALAIAFGGRVRARLAQAKQPPRVWNG</sequence>
<evidence type="ECO:0000256" key="5">
    <source>
        <dbReference type="ARBA" id="ARBA00023139"/>
    </source>
</evidence>